<evidence type="ECO:0000256" key="13">
    <source>
        <dbReference type="SAM" id="Phobius"/>
    </source>
</evidence>
<sequence length="382" mass="42438">MTNNAEPAKPKRHASEILGTLDEINMITPAQQIISSTTGALATSLIVTPLDVVKIRLQAQKKNFYRNKCFLYCNGLMEHLCYCVNGNGNGHIHGPNGTSVAVDPRNIKWYKRPISGHFNGTLDALVKISKTEGITSLWSGLPPTLLMAIPATVVYFTVYDRLRAHLWRFCGTQEQPLWVPVFCGAFARCIAATTISPLELVRTKMQSTKLSYWEIGTAVRNLVQVEGYLSLWRGLAPTLLRDVPFSSIYWASYECLKGKFNQRQPTWQFSLSAGAISGSLAAVITLPFDVAKTHRQIELGEKEIMSNRPNASSETHASPPRRKVTSSSVSDVLTRIYRQHGIPGLFSGIVPRVIKVAPSCAIMISCYELGKQFFVTYNQAER</sequence>
<comment type="similarity">
    <text evidence="2 11">Belongs to the mitochondrial carrier (TC 2.A.29) family.</text>
</comment>
<keyword evidence="3 11" id="KW-0813">Transport</keyword>
<dbReference type="PANTHER" id="PTHR45760:SF2">
    <property type="entry name" value="FI19922P1-RELATED"/>
    <property type="match status" value="1"/>
</dbReference>
<dbReference type="Proteomes" id="UP000825002">
    <property type="component" value="Unassembled WGS sequence"/>
</dbReference>
<keyword evidence="9 10" id="KW-0472">Membrane</keyword>
<dbReference type="PROSITE" id="PS50920">
    <property type="entry name" value="SOLCAR"/>
    <property type="match status" value="3"/>
</dbReference>
<feature type="repeat" description="Solcar" evidence="10">
    <location>
        <begin position="175"/>
        <end position="259"/>
    </location>
</feature>
<dbReference type="SUPFAM" id="SSF103506">
    <property type="entry name" value="Mitochondrial carrier"/>
    <property type="match status" value="1"/>
</dbReference>
<keyword evidence="5" id="KW-0677">Repeat</keyword>
<evidence type="ECO:0000256" key="3">
    <source>
        <dbReference type="ARBA" id="ARBA00022448"/>
    </source>
</evidence>
<evidence type="ECO:0000256" key="11">
    <source>
        <dbReference type="RuleBase" id="RU000488"/>
    </source>
</evidence>
<keyword evidence="6" id="KW-0999">Mitochondrion inner membrane</keyword>
<name>A0ABQ7S5H2_9ACAR</name>
<dbReference type="InterPro" id="IPR018108">
    <property type="entry name" value="MCP_transmembrane"/>
</dbReference>
<comment type="caution">
    <text evidence="14">The sequence shown here is derived from an EMBL/GenBank/DDBJ whole genome shotgun (WGS) entry which is preliminary data.</text>
</comment>
<dbReference type="InterPro" id="IPR023395">
    <property type="entry name" value="MCP_dom_sf"/>
</dbReference>
<keyword evidence="8" id="KW-0496">Mitochondrion</keyword>
<dbReference type="Pfam" id="PF00153">
    <property type="entry name" value="Mito_carr"/>
    <property type="match status" value="4"/>
</dbReference>
<evidence type="ECO:0000256" key="8">
    <source>
        <dbReference type="ARBA" id="ARBA00023128"/>
    </source>
</evidence>
<evidence type="ECO:0000256" key="6">
    <source>
        <dbReference type="ARBA" id="ARBA00022792"/>
    </source>
</evidence>
<feature type="repeat" description="Solcar" evidence="10">
    <location>
        <begin position="265"/>
        <end position="373"/>
    </location>
</feature>
<evidence type="ECO:0000256" key="9">
    <source>
        <dbReference type="ARBA" id="ARBA00023136"/>
    </source>
</evidence>
<evidence type="ECO:0000256" key="10">
    <source>
        <dbReference type="PROSITE-ProRule" id="PRU00282"/>
    </source>
</evidence>
<evidence type="ECO:0000256" key="12">
    <source>
        <dbReference type="SAM" id="MobiDB-lite"/>
    </source>
</evidence>
<evidence type="ECO:0000256" key="4">
    <source>
        <dbReference type="ARBA" id="ARBA00022692"/>
    </source>
</evidence>
<proteinExistence type="inferred from homology"/>
<gene>
    <name evidence="14" type="primary">slc25a40</name>
    <name evidence="14" type="ORF">GZH46_02830</name>
</gene>
<feature type="repeat" description="Solcar" evidence="10">
    <location>
        <begin position="30"/>
        <end position="165"/>
    </location>
</feature>
<evidence type="ECO:0000256" key="5">
    <source>
        <dbReference type="ARBA" id="ARBA00022737"/>
    </source>
</evidence>
<protein>
    <submittedName>
        <fullName evidence="14">Solute carrier family 25 member 40</fullName>
    </submittedName>
</protein>
<accession>A0ABQ7S5H2</accession>
<feature type="compositionally biased region" description="Polar residues" evidence="12">
    <location>
        <begin position="307"/>
        <end position="316"/>
    </location>
</feature>
<evidence type="ECO:0000313" key="15">
    <source>
        <dbReference type="Proteomes" id="UP000825002"/>
    </source>
</evidence>
<dbReference type="EMBL" id="JAIFTH010001135">
    <property type="protein sequence ID" value="KAG9508667.1"/>
    <property type="molecule type" value="Genomic_DNA"/>
</dbReference>
<keyword evidence="7 13" id="KW-1133">Transmembrane helix</keyword>
<organism evidence="14 15">
    <name type="scientific">Fragariocoptes setiger</name>
    <dbReference type="NCBI Taxonomy" id="1670756"/>
    <lineage>
        <taxon>Eukaryota</taxon>
        <taxon>Metazoa</taxon>
        <taxon>Ecdysozoa</taxon>
        <taxon>Arthropoda</taxon>
        <taxon>Chelicerata</taxon>
        <taxon>Arachnida</taxon>
        <taxon>Acari</taxon>
        <taxon>Acariformes</taxon>
        <taxon>Trombidiformes</taxon>
        <taxon>Prostigmata</taxon>
        <taxon>Eupodina</taxon>
        <taxon>Eriophyoidea</taxon>
        <taxon>Phytoptidae</taxon>
        <taxon>Fragariocoptes</taxon>
    </lineage>
</organism>
<evidence type="ECO:0000256" key="7">
    <source>
        <dbReference type="ARBA" id="ARBA00022989"/>
    </source>
</evidence>
<dbReference type="Gene3D" id="1.50.40.10">
    <property type="entry name" value="Mitochondrial carrier domain"/>
    <property type="match status" value="2"/>
</dbReference>
<comment type="subcellular location">
    <subcellularLocation>
        <location evidence="1">Mitochondrion inner membrane</location>
        <topology evidence="1">Multi-pass membrane protein</topology>
    </subcellularLocation>
</comment>
<evidence type="ECO:0000256" key="2">
    <source>
        <dbReference type="ARBA" id="ARBA00006375"/>
    </source>
</evidence>
<evidence type="ECO:0000256" key="1">
    <source>
        <dbReference type="ARBA" id="ARBA00004448"/>
    </source>
</evidence>
<keyword evidence="15" id="KW-1185">Reference proteome</keyword>
<keyword evidence="4 10" id="KW-0812">Transmembrane</keyword>
<feature type="region of interest" description="Disordered" evidence="12">
    <location>
        <begin position="302"/>
        <end position="326"/>
    </location>
</feature>
<feature type="transmembrane region" description="Helical" evidence="13">
    <location>
        <begin position="137"/>
        <end position="158"/>
    </location>
</feature>
<feature type="non-terminal residue" evidence="14">
    <location>
        <position position="1"/>
    </location>
</feature>
<dbReference type="PANTHER" id="PTHR45760">
    <property type="entry name" value="FI19922P1-RELATED"/>
    <property type="match status" value="1"/>
</dbReference>
<reference evidence="14 15" key="1">
    <citation type="submission" date="2020-10" db="EMBL/GenBank/DDBJ databases">
        <authorList>
            <person name="Klimov P.B."/>
            <person name="Dyachkov S.M."/>
            <person name="Chetverikov P.E."/>
        </authorList>
    </citation>
    <scope>NUCLEOTIDE SEQUENCE [LARGE SCALE GENOMIC DNA]</scope>
    <source>
        <strain evidence="14">BMOC 18-1129-001#AD2665</strain>
        <tissue evidence="14">Entire mites</tissue>
    </source>
</reference>
<evidence type="ECO:0000313" key="14">
    <source>
        <dbReference type="EMBL" id="KAG9508667.1"/>
    </source>
</evidence>
<dbReference type="InterPro" id="IPR045315">
    <property type="entry name" value="Mtm1-like"/>
</dbReference>